<accession>C4Z656</accession>
<evidence type="ECO:0000259" key="1">
    <source>
        <dbReference type="Pfam" id="PF14213"/>
    </source>
</evidence>
<dbReference type="InterPro" id="IPR025474">
    <property type="entry name" value="DUF4325"/>
</dbReference>
<sequence length="94" mass="10583">MMDNSIVLEFDKSIPNLAGYEYGVSIYEEQIKGKLDISKNFEIEFPDYIEMIASSFVQGLFSDIVNQIGLANTESRLTIKAATLDIAESIKRKL</sequence>
<dbReference type="HOGENOM" id="CLU_2381815_0_0_9"/>
<reference evidence="2 3" key="1">
    <citation type="journal article" date="2009" name="Proc. Natl. Acad. Sci. U.S.A.">
        <title>Characterizing a model human gut microbiota composed of members of its two dominant bacterial phyla.</title>
        <authorList>
            <person name="Mahowald M.A."/>
            <person name="Rey F.E."/>
            <person name="Seedorf H."/>
            <person name="Turnbaugh P.J."/>
            <person name="Fulton R.S."/>
            <person name="Wollam A."/>
            <person name="Shah N."/>
            <person name="Wang C."/>
            <person name="Magrini V."/>
            <person name="Wilson R.K."/>
            <person name="Cantarel B.L."/>
            <person name="Coutinho P.M."/>
            <person name="Henrissat B."/>
            <person name="Crock L.W."/>
            <person name="Russell A."/>
            <person name="Verberkmoes N.C."/>
            <person name="Hettich R.L."/>
            <person name="Gordon J.I."/>
        </authorList>
    </citation>
    <scope>NUCLEOTIDE SEQUENCE [LARGE SCALE GENOMIC DNA]</scope>
    <source>
        <strain evidence="3">ATCC 27750 / DSM 3376 / VPI C15-48 / C15-B4</strain>
        <plasmid evidence="2">unnamed</plasmid>
    </source>
</reference>
<organism evidence="2 3">
    <name type="scientific">Lachnospira eligens (strain ATCC 27750 / DSM 3376 / VPI C15-48 / C15-B4)</name>
    <name type="common">Eubacterium eligens</name>
    <dbReference type="NCBI Taxonomy" id="515620"/>
    <lineage>
        <taxon>Bacteria</taxon>
        <taxon>Bacillati</taxon>
        <taxon>Bacillota</taxon>
        <taxon>Clostridia</taxon>
        <taxon>Lachnospirales</taxon>
        <taxon>Lachnospiraceae</taxon>
        <taxon>Lachnospira</taxon>
    </lineage>
</organism>
<evidence type="ECO:0000313" key="3">
    <source>
        <dbReference type="Proteomes" id="UP000001476"/>
    </source>
</evidence>
<protein>
    <recommendedName>
        <fullName evidence="1">DUF4325 domain-containing protein</fullName>
    </recommendedName>
</protein>
<keyword evidence="2" id="KW-0614">Plasmid</keyword>
<dbReference type="KEGG" id="eel:EUBELI_20303"/>
<name>C4Z656_LACE2</name>
<dbReference type="EMBL" id="CP001106">
    <property type="protein sequence ID" value="ACR73448.1"/>
    <property type="molecule type" value="Genomic_DNA"/>
</dbReference>
<gene>
    <name evidence="2" type="ordered locus">EUBELI_20303</name>
</gene>
<evidence type="ECO:0000313" key="2">
    <source>
        <dbReference type="EMBL" id="ACR73448.1"/>
    </source>
</evidence>
<dbReference type="RefSeq" id="WP_012740576.1">
    <property type="nucleotide sequence ID" value="NC_012780.1"/>
</dbReference>
<geneLocation type="plasmid" evidence="3">
    <name>pEubeli2</name>
</geneLocation>
<dbReference type="GeneID" id="41357039"/>
<proteinExistence type="predicted"/>
<dbReference type="Proteomes" id="UP000001476">
    <property type="component" value="Plasmid pEubeli2"/>
</dbReference>
<keyword evidence="3" id="KW-1185">Reference proteome</keyword>
<dbReference type="Pfam" id="PF14213">
    <property type="entry name" value="DUF4325"/>
    <property type="match status" value="1"/>
</dbReference>
<feature type="domain" description="DUF4325" evidence="1">
    <location>
        <begin position="23"/>
        <end position="85"/>
    </location>
</feature>
<dbReference type="AlphaFoldDB" id="C4Z656"/>